<keyword evidence="1" id="KW-0812">Transmembrane</keyword>
<evidence type="ECO:0000313" key="3">
    <source>
        <dbReference type="Proteomes" id="UP001527925"/>
    </source>
</evidence>
<dbReference type="PANTHER" id="PTHR32385">
    <property type="entry name" value="MANNOSYL PHOSPHORYLINOSITOL CERAMIDE SYNTHASE"/>
    <property type="match status" value="1"/>
</dbReference>
<keyword evidence="3" id="KW-1185">Reference proteome</keyword>
<keyword evidence="1" id="KW-1133">Transmembrane helix</keyword>
<proteinExistence type="predicted"/>
<dbReference type="Proteomes" id="UP001527925">
    <property type="component" value="Unassembled WGS sequence"/>
</dbReference>
<feature type="transmembrane region" description="Helical" evidence="1">
    <location>
        <begin position="12"/>
        <end position="31"/>
    </location>
</feature>
<reference evidence="2 3" key="1">
    <citation type="submission" date="2023-09" db="EMBL/GenBank/DDBJ databases">
        <title>Pangenome analysis of Batrachochytrium dendrobatidis and related Chytrids.</title>
        <authorList>
            <person name="Yacoub M.N."/>
            <person name="Stajich J.E."/>
            <person name="James T.Y."/>
        </authorList>
    </citation>
    <scope>NUCLEOTIDE SEQUENCE [LARGE SCALE GENOMIC DNA]</scope>
    <source>
        <strain evidence="2 3">JEL0888</strain>
    </source>
</reference>
<evidence type="ECO:0000313" key="2">
    <source>
        <dbReference type="EMBL" id="KAL2914717.1"/>
    </source>
</evidence>
<dbReference type="EMBL" id="JADGIZ020000031">
    <property type="protein sequence ID" value="KAL2914717.1"/>
    <property type="molecule type" value="Genomic_DNA"/>
</dbReference>
<dbReference type="InterPro" id="IPR029044">
    <property type="entry name" value="Nucleotide-diphossugar_trans"/>
</dbReference>
<dbReference type="PANTHER" id="PTHR32385:SF23">
    <property type="entry name" value="NUCLEOTIDE-DIPHOSPHO-SUGAR TRANSFERASE"/>
    <property type="match status" value="1"/>
</dbReference>
<evidence type="ECO:0000256" key="1">
    <source>
        <dbReference type="SAM" id="Phobius"/>
    </source>
</evidence>
<dbReference type="InterPro" id="IPR051706">
    <property type="entry name" value="Glycosyltransferase_domain"/>
</dbReference>
<accession>A0ABR4N5C2</accession>
<comment type="caution">
    <text evidence="2">The sequence shown here is derived from an EMBL/GenBank/DDBJ whole genome shotgun (WGS) entry which is preliminary data.</text>
</comment>
<keyword evidence="1" id="KW-0472">Membrane</keyword>
<dbReference type="SUPFAM" id="SSF53448">
    <property type="entry name" value="Nucleotide-diphospho-sugar transferases"/>
    <property type="match status" value="1"/>
</dbReference>
<organism evidence="2 3">
    <name type="scientific">Polyrhizophydium stewartii</name>
    <dbReference type="NCBI Taxonomy" id="2732419"/>
    <lineage>
        <taxon>Eukaryota</taxon>
        <taxon>Fungi</taxon>
        <taxon>Fungi incertae sedis</taxon>
        <taxon>Chytridiomycota</taxon>
        <taxon>Chytridiomycota incertae sedis</taxon>
        <taxon>Chytridiomycetes</taxon>
        <taxon>Rhizophydiales</taxon>
        <taxon>Rhizophydiales incertae sedis</taxon>
        <taxon>Polyrhizophydium</taxon>
    </lineage>
</organism>
<sequence>MLGQLDLRGARLVVAVALALVFVGAVLLHTMSPSRPPPPAVYAPIIKAQAEPGAQIPLIIHQAWPSAKLPPNTEAVHNSWRDMHTFWEHKLWSDEDSLKLYGGFYADLDVECLKNHIPFVRWGGAIVSSLASGTSGDISVPNAWLASVPGHPLWLFLLKRAFSGEKNSAASISDPNSLRDGIGIFLQTVKDDDAAAQVHVLEPGVVFPYDWRAPSSQVAAVCSPHKPTFSRAVCKRTVDPKHGAFAVSYRVPPFVLENEGVAYDFRNVLNGAADLPIKVTSDHLY</sequence>
<gene>
    <name evidence="2" type="ORF">HK105_205857</name>
</gene>
<protein>
    <submittedName>
        <fullName evidence="2">Uncharacterized protein</fullName>
    </submittedName>
</protein>
<dbReference type="Gene3D" id="3.90.550.20">
    <property type="match status" value="1"/>
</dbReference>
<name>A0ABR4N5C2_9FUNG</name>